<evidence type="ECO:0000313" key="2">
    <source>
        <dbReference type="Proteomes" id="UP000634455"/>
    </source>
</evidence>
<name>A0ABQ3D8M5_9RHOB</name>
<gene>
    <name evidence="1" type="ORF">GCM10008927_25130</name>
</gene>
<comment type="caution">
    <text evidence="1">The sequence shown here is derived from an EMBL/GenBank/DDBJ whole genome shotgun (WGS) entry which is preliminary data.</text>
</comment>
<dbReference type="Gene3D" id="2.40.50.870">
    <property type="entry name" value="Protein of unknown function (DUF3299)"/>
    <property type="match status" value="1"/>
</dbReference>
<reference evidence="2" key="1">
    <citation type="journal article" date="2019" name="Int. J. Syst. Evol. Microbiol.">
        <title>The Global Catalogue of Microorganisms (GCM) 10K type strain sequencing project: providing services to taxonomists for standard genome sequencing and annotation.</title>
        <authorList>
            <consortium name="The Broad Institute Genomics Platform"/>
            <consortium name="The Broad Institute Genome Sequencing Center for Infectious Disease"/>
            <person name="Wu L."/>
            <person name="Ma J."/>
        </authorList>
    </citation>
    <scope>NUCLEOTIDE SEQUENCE [LARGE SCALE GENOMIC DNA]</scope>
    <source>
        <strain evidence="2">KCTC 32465</strain>
    </source>
</reference>
<accession>A0ABQ3D8M5</accession>
<dbReference type="InterPro" id="IPR006311">
    <property type="entry name" value="TAT_signal"/>
</dbReference>
<proteinExistence type="predicted"/>
<organism evidence="1 2">
    <name type="scientific">Paramylibacter ulvae</name>
    <dbReference type="NCBI Taxonomy" id="1651968"/>
    <lineage>
        <taxon>Bacteria</taxon>
        <taxon>Pseudomonadati</taxon>
        <taxon>Pseudomonadota</taxon>
        <taxon>Alphaproteobacteria</taxon>
        <taxon>Rhodobacterales</taxon>
        <taxon>Paracoccaceae</taxon>
        <taxon>Paramylibacter</taxon>
    </lineage>
</organism>
<dbReference type="Proteomes" id="UP000634455">
    <property type="component" value="Unassembled WGS sequence"/>
</dbReference>
<dbReference type="RefSeq" id="WP_189641082.1">
    <property type="nucleotide sequence ID" value="NZ_BMZF01000008.1"/>
</dbReference>
<dbReference type="InterPro" id="IPR021727">
    <property type="entry name" value="DUF3299"/>
</dbReference>
<keyword evidence="1" id="KW-0449">Lipoprotein</keyword>
<keyword evidence="2" id="KW-1185">Reference proteome</keyword>
<dbReference type="Pfam" id="PF11736">
    <property type="entry name" value="DUF3299"/>
    <property type="match status" value="1"/>
</dbReference>
<dbReference type="PROSITE" id="PS51318">
    <property type="entry name" value="TAT"/>
    <property type="match status" value="1"/>
</dbReference>
<evidence type="ECO:0000313" key="1">
    <source>
        <dbReference type="EMBL" id="GHA58470.1"/>
    </source>
</evidence>
<protein>
    <submittedName>
        <fullName evidence="1">Lipoprotein</fullName>
    </submittedName>
</protein>
<dbReference type="EMBL" id="BMZF01000008">
    <property type="protein sequence ID" value="GHA58470.1"/>
    <property type="molecule type" value="Genomic_DNA"/>
</dbReference>
<sequence length="168" mass="18724">MQLSRRQLITSAAASAALPRVAWAVEAREIKWDDLIPPGVPYSEIIGEGEMDEQNDTWNPIFDENATKLNPAFDGAYIKMPGFIIPMEMSVGGVSSFVLVPYVGACIHTPPPPPNQLVFVTTQKAWPSKDMWEAVWVTGEIRHELQTTEVAETGYTLAADKMEIYVWE</sequence>